<proteinExistence type="predicted"/>
<name>A0A2A2G9M9_9BACT</name>
<feature type="domain" description="DUF2231" evidence="2">
    <location>
        <begin position="10"/>
        <end position="149"/>
    </location>
</feature>
<evidence type="ECO:0000259" key="2">
    <source>
        <dbReference type="Pfam" id="PF09990"/>
    </source>
</evidence>
<evidence type="ECO:0000313" key="3">
    <source>
        <dbReference type="EMBL" id="PAU94291.1"/>
    </source>
</evidence>
<dbReference type="RefSeq" id="WP_095606422.1">
    <property type="nucleotide sequence ID" value="NZ_NSKE01000005.1"/>
</dbReference>
<dbReference type="Gene3D" id="2.60.120.560">
    <property type="entry name" value="Exo-inulinase, domain 1"/>
    <property type="match status" value="1"/>
</dbReference>
<reference evidence="3 4" key="1">
    <citation type="submission" date="2017-08" db="EMBL/GenBank/DDBJ databases">
        <title>Aliifodinibius alkalisoli sp. nov., isolated from saline alkaline soil.</title>
        <authorList>
            <person name="Liu D."/>
            <person name="Zhang G."/>
        </authorList>
    </citation>
    <scope>NUCLEOTIDE SEQUENCE [LARGE SCALE GENOMIC DNA]</scope>
    <source>
        <strain evidence="3 4">WN023</strain>
    </source>
</reference>
<organism evidence="3 4">
    <name type="scientific">Fodinibius salipaludis</name>
    <dbReference type="NCBI Taxonomy" id="2032627"/>
    <lineage>
        <taxon>Bacteria</taxon>
        <taxon>Pseudomonadati</taxon>
        <taxon>Balneolota</taxon>
        <taxon>Balneolia</taxon>
        <taxon>Balneolales</taxon>
        <taxon>Balneolaceae</taxon>
        <taxon>Fodinibius</taxon>
    </lineage>
</organism>
<keyword evidence="1" id="KW-1133">Transmembrane helix</keyword>
<dbReference type="Proteomes" id="UP000218831">
    <property type="component" value="Unassembled WGS sequence"/>
</dbReference>
<dbReference type="EMBL" id="NSKE01000005">
    <property type="protein sequence ID" value="PAU94291.1"/>
    <property type="molecule type" value="Genomic_DNA"/>
</dbReference>
<feature type="transmembrane region" description="Helical" evidence="1">
    <location>
        <begin position="115"/>
        <end position="132"/>
    </location>
</feature>
<feature type="transmembrane region" description="Helical" evidence="1">
    <location>
        <begin position="48"/>
        <end position="67"/>
    </location>
</feature>
<keyword evidence="1" id="KW-0812">Transmembrane</keyword>
<dbReference type="AlphaFoldDB" id="A0A2A2G9M9"/>
<sequence>MELLPEWAPNIHPLLVHFPIAIILLAVLMDLLNSFLPDKWWDDLKTTILYGIGSISAIAAYYSGTLAADSVFLPSGAQSVLNEHADWALWTVWFFGIYALLRILLHWYSKWDQQTIRIGLFVLALPGIFFLYKTSDHGAEMVFGYGAGTGQLVEQQSNTSVPTDSLQQANTTFRVSDNGNWSWDIGPNGVSTLLSHFRWLEGSASQLQPTIVTSGNNQFLKLSVDSTTNFVVGKDSFQNVQVDYYLDLSDFEGSISLVNHVQDAQNYDFVTLSSDGTISQGRVSEGNREVFAEESYSASGMLFVRTVGNGTHFRGYINKEMVVHGHGDAPETGSVGLKLNGTGSILIDRMTLTQLN</sequence>
<dbReference type="InterPro" id="IPR019251">
    <property type="entry name" value="DUF2231_TM"/>
</dbReference>
<protein>
    <recommendedName>
        <fullName evidence="2">DUF2231 domain-containing protein</fullName>
    </recommendedName>
</protein>
<comment type="caution">
    <text evidence="3">The sequence shown here is derived from an EMBL/GenBank/DDBJ whole genome shotgun (WGS) entry which is preliminary data.</text>
</comment>
<keyword evidence="1" id="KW-0472">Membrane</keyword>
<keyword evidence="4" id="KW-1185">Reference proteome</keyword>
<feature type="transmembrane region" description="Helical" evidence="1">
    <location>
        <begin position="14"/>
        <end position="36"/>
    </location>
</feature>
<evidence type="ECO:0000256" key="1">
    <source>
        <dbReference type="SAM" id="Phobius"/>
    </source>
</evidence>
<gene>
    <name evidence="3" type="ORF">CK503_08755</name>
</gene>
<accession>A0A2A2G9M9</accession>
<feature type="transmembrane region" description="Helical" evidence="1">
    <location>
        <begin position="87"/>
        <end position="108"/>
    </location>
</feature>
<evidence type="ECO:0000313" key="4">
    <source>
        <dbReference type="Proteomes" id="UP000218831"/>
    </source>
</evidence>
<dbReference type="Pfam" id="PF09990">
    <property type="entry name" value="DUF2231"/>
    <property type="match status" value="1"/>
</dbReference>
<dbReference type="OrthoDB" id="9792840at2"/>